<organism evidence="2 3">
    <name type="scientific">Calocera cornea HHB12733</name>
    <dbReference type="NCBI Taxonomy" id="1353952"/>
    <lineage>
        <taxon>Eukaryota</taxon>
        <taxon>Fungi</taxon>
        <taxon>Dikarya</taxon>
        <taxon>Basidiomycota</taxon>
        <taxon>Agaricomycotina</taxon>
        <taxon>Dacrymycetes</taxon>
        <taxon>Dacrymycetales</taxon>
        <taxon>Dacrymycetaceae</taxon>
        <taxon>Calocera</taxon>
    </lineage>
</organism>
<dbReference type="Proteomes" id="UP000076842">
    <property type="component" value="Unassembled WGS sequence"/>
</dbReference>
<dbReference type="InParanoid" id="A0A165CXS7"/>
<feature type="region of interest" description="Disordered" evidence="1">
    <location>
        <begin position="219"/>
        <end position="243"/>
    </location>
</feature>
<evidence type="ECO:0000256" key="1">
    <source>
        <dbReference type="SAM" id="MobiDB-lite"/>
    </source>
</evidence>
<evidence type="ECO:0000313" key="3">
    <source>
        <dbReference type="Proteomes" id="UP000076842"/>
    </source>
</evidence>
<accession>A0A165CXS7</accession>
<proteinExistence type="predicted"/>
<feature type="region of interest" description="Disordered" evidence="1">
    <location>
        <begin position="1"/>
        <end position="20"/>
    </location>
</feature>
<name>A0A165CXS7_9BASI</name>
<gene>
    <name evidence="2" type="ORF">CALCODRAFT_487763</name>
</gene>
<keyword evidence="3" id="KW-1185">Reference proteome</keyword>
<sequence>MATHPGQSRVSRKRVRPRRVFDPFLAPPRLRARRADTTAAPPLAGRTVPIPSGVHMQTPPLSLSCSPPSLPSTLTTALLPSLPAQRMWDDDWRRSRLLTSISTSPGSTSSGGCTGLRNANSPSHAAANIRPAARPGEGWLDEQGIPPAPATRAVGGWVVACSAHSLLEPTVGTVDWQLGQGGGVGARCPPYTLVVLCAAHLSSLLDALYPASVATTRPHRRETGSCAPRPLHPLSSASHGHRQLKEVGYHEASRAPMLGGCLAHIMSKEPLAAGNITHEVLFKDGKRLPAVNVTDLWPAPNISEAALDTTYSQSHPDAVE</sequence>
<evidence type="ECO:0000313" key="2">
    <source>
        <dbReference type="EMBL" id="KZT51628.1"/>
    </source>
</evidence>
<protein>
    <submittedName>
        <fullName evidence="2">Uncharacterized protein</fullName>
    </submittedName>
</protein>
<reference evidence="2 3" key="1">
    <citation type="journal article" date="2016" name="Mol. Biol. Evol.">
        <title>Comparative Genomics of Early-Diverging Mushroom-Forming Fungi Provides Insights into the Origins of Lignocellulose Decay Capabilities.</title>
        <authorList>
            <person name="Nagy L.G."/>
            <person name="Riley R."/>
            <person name="Tritt A."/>
            <person name="Adam C."/>
            <person name="Daum C."/>
            <person name="Floudas D."/>
            <person name="Sun H."/>
            <person name="Yadav J.S."/>
            <person name="Pangilinan J."/>
            <person name="Larsson K.H."/>
            <person name="Matsuura K."/>
            <person name="Barry K."/>
            <person name="Labutti K."/>
            <person name="Kuo R."/>
            <person name="Ohm R.A."/>
            <person name="Bhattacharya S.S."/>
            <person name="Shirouzu T."/>
            <person name="Yoshinaga Y."/>
            <person name="Martin F.M."/>
            <person name="Grigoriev I.V."/>
            <person name="Hibbett D.S."/>
        </authorList>
    </citation>
    <scope>NUCLEOTIDE SEQUENCE [LARGE SCALE GENOMIC DNA]</scope>
    <source>
        <strain evidence="2 3">HHB12733</strain>
    </source>
</reference>
<dbReference type="EMBL" id="KV424098">
    <property type="protein sequence ID" value="KZT51628.1"/>
    <property type="molecule type" value="Genomic_DNA"/>
</dbReference>
<dbReference type="AlphaFoldDB" id="A0A165CXS7"/>